<sequence>MSGQVIITGGEGGLGRVLAAAFADAGHEVLAPGRSELDVCDASAVKEFFKDRAVDLLICNAGLTRDALLGKLPEEDWDAVMESNLRGAARCAAAASRGMLRARAGHLVFISSHSAIHPPAGQAAYAAAKAGLIGLTMSLAKELGPAGIRVNAVLPGFLETRMTKGLSVERREEVRAEHVLGRFNTAEAVGQFLVTLHERMPHSSGQVFRLDSRVG</sequence>
<dbReference type="InterPro" id="IPR020904">
    <property type="entry name" value="Sc_DH/Rdtase_CS"/>
</dbReference>
<evidence type="ECO:0000256" key="1">
    <source>
        <dbReference type="ARBA" id="ARBA00006484"/>
    </source>
</evidence>
<dbReference type="RefSeq" id="WP_264512454.1">
    <property type="nucleotide sequence ID" value="NZ_JAPDDR010000003.1"/>
</dbReference>
<dbReference type="Pfam" id="PF13561">
    <property type="entry name" value="adh_short_C2"/>
    <property type="match status" value="1"/>
</dbReference>
<name>A0ABT3G1U8_9BACT</name>
<dbReference type="PANTHER" id="PTHR42760:SF133">
    <property type="entry name" value="3-OXOACYL-[ACYL-CARRIER-PROTEIN] REDUCTASE"/>
    <property type="match status" value="1"/>
</dbReference>
<evidence type="ECO:0000256" key="2">
    <source>
        <dbReference type="ARBA" id="ARBA00023002"/>
    </source>
</evidence>
<dbReference type="InterPro" id="IPR002347">
    <property type="entry name" value="SDR_fam"/>
</dbReference>
<dbReference type="PRINTS" id="PR00081">
    <property type="entry name" value="GDHRDH"/>
</dbReference>
<comment type="caution">
    <text evidence="4">The sequence shown here is derived from an EMBL/GenBank/DDBJ whole genome shotgun (WGS) entry which is preliminary data.</text>
</comment>
<organism evidence="4 5">
    <name type="scientific">Luteolibacter rhizosphaerae</name>
    <dbReference type="NCBI Taxonomy" id="2989719"/>
    <lineage>
        <taxon>Bacteria</taxon>
        <taxon>Pseudomonadati</taxon>
        <taxon>Verrucomicrobiota</taxon>
        <taxon>Verrucomicrobiia</taxon>
        <taxon>Verrucomicrobiales</taxon>
        <taxon>Verrucomicrobiaceae</taxon>
        <taxon>Luteolibacter</taxon>
    </lineage>
</organism>
<accession>A0ABT3G1U8</accession>
<feature type="domain" description="Ketoreductase" evidence="3">
    <location>
        <begin position="3"/>
        <end position="156"/>
    </location>
</feature>
<dbReference type="PANTHER" id="PTHR42760">
    <property type="entry name" value="SHORT-CHAIN DEHYDROGENASES/REDUCTASES FAMILY MEMBER"/>
    <property type="match status" value="1"/>
</dbReference>
<protein>
    <submittedName>
        <fullName evidence="4">SDR family NAD(P)-dependent oxidoreductase</fullName>
    </submittedName>
</protein>
<dbReference type="InterPro" id="IPR036291">
    <property type="entry name" value="NAD(P)-bd_dom_sf"/>
</dbReference>
<proteinExistence type="inferred from homology"/>
<dbReference type="SMART" id="SM00822">
    <property type="entry name" value="PKS_KR"/>
    <property type="match status" value="1"/>
</dbReference>
<evidence type="ECO:0000259" key="3">
    <source>
        <dbReference type="SMART" id="SM00822"/>
    </source>
</evidence>
<dbReference type="PRINTS" id="PR00080">
    <property type="entry name" value="SDRFAMILY"/>
</dbReference>
<reference evidence="4" key="1">
    <citation type="submission" date="2022-10" db="EMBL/GenBank/DDBJ databases">
        <title>Luteolibacter sp. GHJ8, whole genome shotgun sequencing project.</title>
        <authorList>
            <person name="Zhao G."/>
            <person name="Shen L."/>
        </authorList>
    </citation>
    <scope>NUCLEOTIDE SEQUENCE</scope>
    <source>
        <strain evidence="4">GHJ8</strain>
    </source>
</reference>
<dbReference type="PROSITE" id="PS00061">
    <property type="entry name" value="ADH_SHORT"/>
    <property type="match status" value="1"/>
</dbReference>
<keyword evidence="5" id="KW-1185">Reference proteome</keyword>
<dbReference type="Proteomes" id="UP001165653">
    <property type="component" value="Unassembled WGS sequence"/>
</dbReference>
<evidence type="ECO:0000313" key="5">
    <source>
        <dbReference type="Proteomes" id="UP001165653"/>
    </source>
</evidence>
<dbReference type="Gene3D" id="3.40.50.720">
    <property type="entry name" value="NAD(P)-binding Rossmann-like Domain"/>
    <property type="match status" value="1"/>
</dbReference>
<keyword evidence="2" id="KW-0560">Oxidoreductase</keyword>
<dbReference type="EMBL" id="JAPDDR010000003">
    <property type="protein sequence ID" value="MCW1913220.1"/>
    <property type="molecule type" value="Genomic_DNA"/>
</dbReference>
<dbReference type="SUPFAM" id="SSF51735">
    <property type="entry name" value="NAD(P)-binding Rossmann-fold domains"/>
    <property type="match status" value="1"/>
</dbReference>
<gene>
    <name evidence="4" type="ORF">OJ996_06535</name>
</gene>
<dbReference type="InterPro" id="IPR057326">
    <property type="entry name" value="KR_dom"/>
</dbReference>
<evidence type="ECO:0000313" key="4">
    <source>
        <dbReference type="EMBL" id="MCW1913220.1"/>
    </source>
</evidence>
<comment type="similarity">
    <text evidence="1">Belongs to the short-chain dehydrogenases/reductases (SDR) family.</text>
</comment>